<dbReference type="PANTHER" id="PTHR14428">
    <property type="entry name" value="NUCLEOLAR COMPLEX PROTEIN 3"/>
    <property type="match status" value="1"/>
</dbReference>
<evidence type="ECO:0000313" key="9">
    <source>
        <dbReference type="EMBL" id="KZP20740.1"/>
    </source>
</evidence>
<accession>A0A166JD81</accession>
<keyword evidence="4" id="KW-0539">Nucleus</keyword>
<evidence type="ECO:0000259" key="8">
    <source>
        <dbReference type="Pfam" id="PF07540"/>
    </source>
</evidence>
<feature type="compositionally biased region" description="Acidic residues" evidence="6">
    <location>
        <begin position="61"/>
        <end position="77"/>
    </location>
</feature>
<feature type="compositionally biased region" description="Acidic residues" evidence="6">
    <location>
        <begin position="126"/>
        <end position="135"/>
    </location>
</feature>
<dbReference type="GO" id="GO:0006270">
    <property type="term" value="P:DNA replication initiation"/>
    <property type="evidence" value="ECO:0007669"/>
    <property type="project" value="TreeGrafter"/>
</dbReference>
<dbReference type="Proteomes" id="UP000076532">
    <property type="component" value="Unassembled WGS sequence"/>
</dbReference>
<reference evidence="9 10" key="1">
    <citation type="journal article" date="2016" name="Mol. Biol. Evol.">
        <title>Comparative Genomics of Early-Diverging Mushroom-Forming Fungi Provides Insights into the Origins of Lignocellulose Decay Capabilities.</title>
        <authorList>
            <person name="Nagy L.G."/>
            <person name="Riley R."/>
            <person name="Tritt A."/>
            <person name="Adam C."/>
            <person name="Daum C."/>
            <person name="Floudas D."/>
            <person name="Sun H."/>
            <person name="Yadav J.S."/>
            <person name="Pangilinan J."/>
            <person name="Larsson K.H."/>
            <person name="Matsuura K."/>
            <person name="Barry K."/>
            <person name="Labutti K."/>
            <person name="Kuo R."/>
            <person name="Ohm R.A."/>
            <person name="Bhattacharya S.S."/>
            <person name="Shirouzu T."/>
            <person name="Yoshinaga Y."/>
            <person name="Martin F.M."/>
            <person name="Grigoriev I.V."/>
            <person name="Hibbett D.S."/>
        </authorList>
    </citation>
    <scope>NUCLEOTIDE SEQUENCE [LARGE SCALE GENOMIC DNA]</scope>
    <source>
        <strain evidence="9 10">CBS 109695</strain>
    </source>
</reference>
<comment type="similarity">
    <text evidence="2 5">Belongs to the CBF/MAK21 family.</text>
</comment>
<feature type="region of interest" description="Disordered" evidence="6">
    <location>
        <begin position="489"/>
        <end position="528"/>
    </location>
</feature>
<evidence type="ECO:0000256" key="1">
    <source>
        <dbReference type="ARBA" id="ARBA00004604"/>
    </source>
</evidence>
<proteinExistence type="inferred from homology"/>
<evidence type="ECO:0000256" key="5">
    <source>
        <dbReference type="PIRNR" id="PIRNR028977"/>
    </source>
</evidence>
<comment type="function">
    <text evidence="5">Required for synthesis of 60S ribosomal subunits and the transport of pre-ribosomes from the nucleoplasm to the cytoplasm.</text>
</comment>
<dbReference type="Pfam" id="PF07540">
    <property type="entry name" value="NOC3p"/>
    <property type="match status" value="1"/>
</dbReference>
<dbReference type="InterPro" id="IPR005612">
    <property type="entry name" value="CCAAT-binding_factor"/>
</dbReference>
<dbReference type="PIRSF" id="PIRSF028977">
    <property type="entry name" value="Nucleolar_complex_p3"/>
    <property type="match status" value="1"/>
</dbReference>
<dbReference type="GO" id="GO:0003682">
    <property type="term" value="F:chromatin binding"/>
    <property type="evidence" value="ECO:0007669"/>
    <property type="project" value="TreeGrafter"/>
</dbReference>
<dbReference type="AlphaFoldDB" id="A0A166JD81"/>
<keyword evidence="5" id="KW-0690">Ribosome biogenesis</keyword>
<evidence type="ECO:0000256" key="3">
    <source>
        <dbReference type="ARBA" id="ARBA00023054"/>
    </source>
</evidence>
<evidence type="ECO:0000259" key="7">
    <source>
        <dbReference type="Pfam" id="PF03914"/>
    </source>
</evidence>
<dbReference type="PANTHER" id="PTHR14428:SF5">
    <property type="entry name" value="NUCLEOLAR COMPLEX PROTEIN 3 HOMOLOG"/>
    <property type="match status" value="1"/>
</dbReference>
<feature type="compositionally biased region" description="Basic and acidic residues" evidence="6">
    <location>
        <begin position="489"/>
        <end position="499"/>
    </location>
</feature>
<feature type="compositionally biased region" description="Basic and acidic residues" evidence="6">
    <location>
        <begin position="188"/>
        <end position="201"/>
    </location>
</feature>
<feature type="compositionally biased region" description="Basic residues" evidence="6">
    <location>
        <begin position="31"/>
        <end position="41"/>
    </location>
</feature>
<dbReference type="InterPro" id="IPR011501">
    <property type="entry name" value="Noc3_N"/>
</dbReference>
<keyword evidence="10" id="KW-1185">Reference proteome</keyword>
<evidence type="ECO:0000313" key="10">
    <source>
        <dbReference type="Proteomes" id="UP000076532"/>
    </source>
</evidence>
<dbReference type="InterPro" id="IPR016903">
    <property type="entry name" value="Nucleolar_cplx-assoc_3"/>
</dbReference>
<evidence type="ECO:0000256" key="6">
    <source>
        <dbReference type="SAM" id="MobiDB-lite"/>
    </source>
</evidence>
<evidence type="ECO:0000256" key="4">
    <source>
        <dbReference type="ARBA" id="ARBA00023242"/>
    </source>
</evidence>
<dbReference type="STRING" id="436010.A0A166JD81"/>
<dbReference type="EMBL" id="KV417552">
    <property type="protein sequence ID" value="KZP20740.1"/>
    <property type="molecule type" value="Genomic_DNA"/>
</dbReference>
<dbReference type="OrthoDB" id="10263597at2759"/>
<feature type="compositionally biased region" description="Basic and acidic residues" evidence="6">
    <location>
        <begin position="42"/>
        <end position="52"/>
    </location>
</feature>
<protein>
    <recommendedName>
        <fullName evidence="5">Nucleolar complex-associated protein 3</fullName>
    </recommendedName>
</protein>
<feature type="compositionally biased region" description="Acidic residues" evidence="6">
    <location>
        <begin position="221"/>
        <end position="235"/>
    </location>
</feature>
<keyword evidence="3" id="KW-0175">Coiled coil</keyword>
<organism evidence="9 10">
    <name type="scientific">Athelia psychrophila</name>
    <dbReference type="NCBI Taxonomy" id="1759441"/>
    <lineage>
        <taxon>Eukaryota</taxon>
        <taxon>Fungi</taxon>
        <taxon>Dikarya</taxon>
        <taxon>Basidiomycota</taxon>
        <taxon>Agaricomycotina</taxon>
        <taxon>Agaricomycetes</taxon>
        <taxon>Agaricomycetidae</taxon>
        <taxon>Atheliales</taxon>
        <taxon>Atheliaceae</taxon>
        <taxon>Athelia</taxon>
    </lineage>
</organism>
<dbReference type="GO" id="GO:0005730">
    <property type="term" value="C:nucleolus"/>
    <property type="evidence" value="ECO:0007669"/>
    <property type="project" value="UniProtKB-SubCell"/>
</dbReference>
<name>A0A166JD81_9AGAM</name>
<evidence type="ECO:0000256" key="2">
    <source>
        <dbReference type="ARBA" id="ARBA00007797"/>
    </source>
</evidence>
<sequence length="816" mass="90961">MVAKAQGKRSAAPTPQAPSKKRKVAPASKNAHQKNGVKPKAKGKEKASDRKIIPIPIQPDGSEDESDLQDQDLDILEEYGANAGFLQSLDQTGISRSKKETLRLHQMNKPVRKAVEDDLPSLHSGDEDEDEEDWDSNDHGSLLDSASDEDEADPPAPAPDSEDSDAEMTYEAAPRKRRPSWDSDNQENIDHLPTKLADGRIKKSGSKPTALAAVATQNTAEESDYEDVFDEDEAERTERYRVEDVSTGARFGRPAVADVIATSSRKARIHGAKDQIAGICQEIIADPENNLGLLRRLHTFSLPSISTPSHPEPIINDPIVRKLAILSQVAVFKDIIPGYRIRALTDIEKSEKVSQMVSRTRDWEQGLVVVYQSYLRSLETELKNKSELADVALQCMCTLATEVTHFNFRINLMTCIVARLSKKSWDQSSDLCLNTLIKVFRGDLTGASSLEIVRLLNRMVKERRYYVHPNVLSCLVHLRLKTELGVRSSDAKADREQKTAKTFSKAKAASRRAHGKHTDQPHLSKKAQKVLKEKKEIQKEFREAEAEVDKEERAVTHTETLKLLFVLLFSILKNPKPTPLLPGALQGISRFSHLVNIDFFKDLLKVLKDLISLEEEDVEDELSKDAREIQHRLLCIVTAFELLSGQGEALNIDLTDFIGRLYTIILPLSLMPDVDTPPLSNFKSTMGGPKPQSVADMLFRALNIVFSPRASGSASPPWRTAAFAKRMLTACLNWPPATILRTLDFVGGLLAKDPKLEALLATDDRTVDGVYRPDLDDPQLSNSFATSFWELHVLRQTHFDSRVRAEAGKLSAFVRS</sequence>
<feature type="domain" description="Nucleolar complex-associated protein 3 N-terminal" evidence="8">
    <location>
        <begin position="272"/>
        <end position="374"/>
    </location>
</feature>
<feature type="domain" description="CCAAT-binding factor" evidence="7">
    <location>
        <begin position="633"/>
        <end position="804"/>
    </location>
</feature>
<feature type="region of interest" description="Disordered" evidence="6">
    <location>
        <begin position="1"/>
        <end position="240"/>
    </location>
</feature>
<comment type="subcellular location">
    <subcellularLocation>
        <location evidence="1 5">Nucleus</location>
        <location evidence="1 5">Nucleolus</location>
    </subcellularLocation>
</comment>
<dbReference type="Pfam" id="PF03914">
    <property type="entry name" value="CBF"/>
    <property type="match status" value="1"/>
</dbReference>
<gene>
    <name evidence="9" type="ORF">FIBSPDRAFT_826405</name>
</gene>
<dbReference type="GO" id="GO:0042254">
    <property type="term" value="P:ribosome biogenesis"/>
    <property type="evidence" value="ECO:0007669"/>
    <property type="project" value="UniProtKB-KW"/>
</dbReference>